<feature type="chain" id="PRO_5007910369" evidence="3">
    <location>
        <begin position="26"/>
        <end position="439"/>
    </location>
</feature>
<evidence type="ECO:0000256" key="1">
    <source>
        <dbReference type="ARBA" id="ARBA00022729"/>
    </source>
</evidence>
<dbReference type="GO" id="GO:0003755">
    <property type="term" value="F:peptidyl-prolyl cis-trans isomerase activity"/>
    <property type="evidence" value="ECO:0007669"/>
    <property type="project" value="UniProtKB-KW"/>
</dbReference>
<dbReference type="InterPro" id="IPR027304">
    <property type="entry name" value="Trigger_fact/SurA_dom_sf"/>
</dbReference>
<dbReference type="InterPro" id="IPR000297">
    <property type="entry name" value="PPIase_PpiC"/>
</dbReference>
<dbReference type="RefSeq" id="WP_012504617.1">
    <property type="nucleotide sequence ID" value="NC_011059.1"/>
</dbReference>
<dbReference type="STRING" id="290512.Paes_0014"/>
<reference evidence="5" key="1">
    <citation type="submission" date="2008-06" db="EMBL/GenBank/DDBJ databases">
        <title>Complete sequence of chromosome of Prosthecochloris aestuarii DSM 271.</title>
        <authorList>
            <consortium name="US DOE Joint Genome Institute"/>
            <person name="Lucas S."/>
            <person name="Copeland A."/>
            <person name="Lapidus A."/>
            <person name="Glavina del Rio T."/>
            <person name="Dalin E."/>
            <person name="Tice H."/>
            <person name="Bruce D."/>
            <person name="Goodwin L."/>
            <person name="Pitluck S."/>
            <person name="Schmutz J."/>
            <person name="Larimer F."/>
            <person name="Land M."/>
            <person name="Hauser L."/>
            <person name="Kyrpides N."/>
            <person name="Anderson I."/>
            <person name="Liu Z."/>
            <person name="Li T."/>
            <person name="Zhao F."/>
            <person name="Overmann J."/>
            <person name="Bryant D.A."/>
            <person name="Richardson P."/>
        </authorList>
    </citation>
    <scope>NUCLEOTIDE SEQUENCE [LARGE SCALE GENOMIC DNA]</scope>
    <source>
        <strain evidence="5">DSM 271</strain>
    </source>
</reference>
<keyword evidence="2" id="KW-0697">Rotamase</keyword>
<gene>
    <name evidence="5" type="ordered locus">Paes_0014</name>
</gene>
<dbReference type="Proteomes" id="UP000002725">
    <property type="component" value="Chromosome"/>
</dbReference>
<evidence type="ECO:0000256" key="2">
    <source>
        <dbReference type="PROSITE-ProRule" id="PRU00278"/>
    </source>
</evidence>
<dbReference type="InterPro" id="IPR046357">
    <property type="entry name" value="PPIase_dom_sf"/>
</dbReference>
<keyword evidence="6" id="KW-1185">Reference proteome</keyword>
<feature type="domain" description="PpiC" evidence="4">
    <location>
        <begin position="277"/>
        <end position="364"/>
    </location>
</feature>
<dbReference type="SUPFAM" id="SSF54534">
    <property type="entry name" value="FKBP-like"/>
    <property type="match status" value="2"/>
</dbReference>
<keyword evidence="2" id="KW-0413">Isomerase</keyword>
<dbReference type="PANTHER" id="PTHR47637">
    <property type="entry name" value="CHAPERONE SURA"/>
    <property type="match status" value="1"/>
</dbReference>
<protein>
    <submittedName>
        <fullName evidence="5">SurA domain</fullName>
    </submittedName>
</protein>
<organism evidence="5 6">
    <name type="scientific">Prosthecochloris aestuarii (strain DSM 271 / SK 413)</name>
    <dbReference type="NCBI Taxonomy" id="290512"/>
    <lineage>
        <taxon>Bacteria</taxon>
        <taxon>Pseudomonadati</taxon>
        <taxon>Chlorobiota</taxon>
        <taxon>Chlorobiia</taxon>
        <taxon>Chlorobiales</taxon>
        <taxon>Chlorobiaceae</taxon>
        <taxon>Prosthecochloris</taxon>
    </lineage>
</organism>
<dbReference type="Gene3D" id="3.10.50.40">
    <property type="match status" value="2"/>
</dbReference>
<dbReference type="InterPro" id="IPR050280">
    <property type="entry name" value="OMP_Chaperone_SurA"/>
</dbReference>
<name>B4S948_PROA2</name>
<dbReference type="SUPFAM" id="SSF109998">
    <property type="entry name" value="Triger factor/SurA peptide-binding domain-like"/>
    <property type="match status" value="1"/>
</dbReference>
<dbReference type="HOGENOM" id="CLU_034646_13_0_10"/>
<dbReference type="Pfam" id="PF00639">
    <property type="entry name" value="Rotamase"/>
    <property type="match status" value="1"/>
</dbReference>
<evidence type="ECO:0000259" key="4">
    <source>
        <dbReference type="PROSITE" id="PS50198"/>
    </source>
</evidence>
<evidence type="ECO:0000313" key="6">
    <source>
        <dbReference type="Proteomes" id="UP000002725"/>
    </source>
</evidence>
<keyword evidence="1 3" id="KW-0732">Signal</keyword>
<evidence type="ECO:0000313" key="5">
    <source>
        <dbReference type="EMBL" id="ACF45080.1"/>
    </source>
</evidence>
<dbReference type="PROSITE" id="PS50198">
    <property type="entry name" value="PPIC_PPIASE_2"/>
    <property type="match status" value="2"/>
</dbReference>
<evidence type="ECO:0000256" key="3">
    <source>
        <dbReference type="SAM" id="SignalP"/>
    </source>
</evidence>
<dbReference type="Pfam" id="PF13616">
    <property type="entry name" value="Rotamase_3"/>
    <property type="match status" value="1"/>
</dbReference>
<proteinExistence type="predicted"/>
<accession>B4S948</accession>
<feature type="signal peptide" evidence="3">
    <location>
        <begin position="1"/>
        <end position="25"/>
    </location>
</feature>
<dbReference type="AlphaFoldDB" id="B4S948"/>
<dbReference type="EMBL" id="CP001108">
    <property type="protein sequence ID" value="ACF45080.1"/>
    <property type="molecule type" value="Genomic_DNA"/>
</dbReference>
<dbReference type="Gene3D" id="1.10.4030.10">
    <property type="entry name" value="Porin chaperone SurA, peptide-binding domain"/>
    <property type="match status" value="1"/>
</dbReference>
<dbReference type="KEGG" id="paa:Paes_0014"/>
<feature type="domain" description="PpiC" evidence="4">
    <location>
        <begin position="174"/>
        <end position="274"/>
    </location>
</feature>
<sequence length="439" mass="49667">MKKGVFRILVALALLCFAGVPVLRAATVDRIVAIVGNEIVLQSEIEQQAVMTELQYPEMAKAKDLRGRILDNLVMQKIVLTKARLDSVNVNESDIDKQTDERLMFLRSRFPSIEEMEKTFSKSYAMIEKEIKDDIRNQQLIDNLRRQKMSGVTVSYDEVEDFYRQHRDELPSIPESVQISQIIMYPQVTPENKAKARSLIEDVQQRLLEGADFDEMARRYSQDPGSAEVGGDLGYSKRGEFVKPYEEAAFSLKDGEISAIVESRFGYHIIQLLEKEGDRVHTRHILAVFDRTTLDRDAAKEKLEEIRSDVLAGKATFAEMASTYSEDPLSSLNGGMIQQADGEGLFPSASLKEPLKSVVAKLDEPGAISKPMLINAPEGEPFYALFRLDKRIRSHAMGLSTDYARLEKLAIDEKQKVMFTTWIEGLKKEVYVNILDSDI</sequence>
<dbReference type="eggNOG" id="COG0760">
    <property type="taxonomic scope" value="Bacteria"/>
</dbReference>
<dbReference type="PANTHER" id="PTHR47637:SF1">
    <property type="entry name" value="CHAPERONE SURA"/>
    <property type="match status" value="1"/>
</dbReference>